<name>A0A7W6E2K8_9RHOB</name>
<reference evidence="3 4" key="1">
    <citation type="submission" date="2020-08" db="EMBL/GenBank/DDBJ databases">
        <title>Genomic Encyclopedia of Type Strains, Phase IV (KMG-IV): sequencing the most valuable type-strain genomes for metagenomic binning, comparative biology and taxonomic classification.</title>
        <authorList>
            <person name="Goeker M."/>
        </authorList>
    </citation>
    <scope>NUCLEOTIDE SEQUENCE [LARGE SCALE GENOMIC DNA]</scope>
    <source>
        <strain evidence="3 4">DSM 102234</strain>
    </source>
</reference>
<feature type="transmembrane region" description="Helical" evidence="2">
    <location>
        <begin position="162"/>
        <end position="185"/>
    </location>
</feature>
<proteinExistence type="predicted"/>
<dbReference type="Proteomes" id="UP000530268">
    <property type="component" value="Unassembled WGS sequence"/>
</dbReference>
<organism evidence="3 4">
    <name type="scientific">Sulfitobacter undariae</name>
    <dbReference type="NCBI Taxonomy" id="1563671"/>
    <lineage>
        <taxon>Bacteria</taxon>
        <taxon>Pseudomonadati</taxon>
        <taxon>Pseudomonadota</taxon>
        <taxon>Alphaproteobacteria</taxon>
        <taxon>Rhodobacterales</taxon>
        <taxon>Roseobacteraceae</taxon>
        <taxon>Sulfitobacter</taxon>
    </lineage>
</organism>
<evidence type="ECO:0000256" key="1">
    <source>
        <dbReference type="SAM" id="MobiDB-lite"/>
    </source>
</evidence>
<evidence type="ECO:0000256" key="2">
    <source>
        <dbReference type="SAM" id="Phobius"/>
    </source>
</evidence>
<comment type="caution">
    <text evidence="3">The sequence shown here is derived from an EMBL/GenBank/DDBJ whole genome shotgun (WGS) entry which is preliminary data.</text>
</comment>
<evidence type="ECO:0000313" key="4">
    <source>
        <dbReference type="Proteomes" id="UP000530268"/>
    </source>
</evidence>
<dbReference type="EMBL" id="JACIEI010000002">
    <property type="protein sequence ID" value="MBB3993114.1"/>
    <property type="molecule type" value="Genomic_DNA"/>
</dbReference>
<sequence>MVVSSDNSSKETTATELELDESSLEAIRSILTEEIAPKPRRGLRLGGGSDAEPEAVSKPRSKADIFPPLQRPITQAEEDLRTEAAPRSRFSLRRKPKAAKPKAIPKPKAQKAIPAAPRDSANIGDGLISRLKGYRPKPAHIALACLVLFTVFRPWLMAAILFLMVFTVVGVFLVLGYDGFWQAALKIGRWYANRRPERAVELHARLDRFALKWDAFLDRFPDGTVDSLYLPDFGEIATADDRHSEAVERRLAGLHGKGA</sequence>
<accession>A0A7W6E2K8</accession>
<keyword evidence="2" id="KW-0472">Membrane</keyword>
<dbReference type="RefSeq" id="WP_184562903.1">
    <property type="nucleotide sequence ID" value="NZ_JACIEI010000002.1"/>
</dbReference>
<keyword evidence="2" id="KW-1133">Transmembrane helix</keyword>
<keyword evidence="2" id="KW-0812">Transmembrane</keyword>
<feature type="region of interest" description="Disordered" evidence="1">
    <location>
        <begin position="32"/>
        <end position="116"/>
    </location>
</feature>
<feature type="compositionally biased region" description="Basic residues" evidence="1">
    <location>
        <begin position="90"/>
        <end position="109"/>
    </location>
</feature>
<gene>
    <name evidence="3" type="ORF">GGR95_000742</name>
</gene>
<protein>
    <submittedName>
        <fullName evidence="3">Uncharacterized protein</fullName>
    </submittedName>
</protein>
<dbReference type="AlphaFoldDB" id="A0A7W6E2K8"/>
<keyword evidence="4" id="KW-1185">Reference proteome</keyword>
<evidence type="ECO:0000313" key="3">
    <source>
        <dbReference type="EMBL" id="MBB3993114.1"/>
    </source>
</evidence>